<evidence type="ECO:0000313" key="1">
    <source>
        <dbReference type="EMBL" id="CAG4883853.1"/>
    </source>
</evidence>
<accession>A0A916N0E7</accession>
<dbReference type="AlphaFoldDB" id="A0A916N0E7"/>
<comment type="caution">
    <text evidence="1">The sequence shown here is derived from an EMBL/GenBank/DDBJ whole genome shotgun (WGS) entry which is preliminary data.</text>
</comment>
<dbReference type="EMBL" id="CAJQUM010000001">
    <property type="protein sequence ID" value="CAG4883853.1"/>
    <property type="molecule type" value="Genomic_DNA"/>
</dbReference>
<protein>
    <submittedName>
        <fullName evidence="1">Uncharacterized protein</fullName>
    </submittedName>
</protein>
<evidence type="ECO:0000313" key="2">
    <source>
        <dbReference type="Proteomes" id="UP000742786"/>
    </source>
</evidence>
<proteinExistence type="predicted"/>
<gene>
    <name evidence="1" type="ORF">GTOL_11736</name>
</gene>
<dbReference type="Proteomes" id="UP000742786">
    <property type="component" value="Unassembled WGS sequence"/>
</dbReference>
<keyword evidence="2" id="KW-1185">Reference proteome</keyword>
<sequence length="93" mass="10498">MQQRRRYTNGINVGLGPGIYFAQSIPKRCGQVRGLRIFDVCHGPIPGKALHMLGNSVMEDEAPYEIYYRKATKNRYCAKSILSALAQPEAHFQ</sequence>
<reference evidence="1" key="1">
    <citation type="submission" date="2021-04" db="EMBL/GenBank/DDBJ databases">
        <authorList>
            <person name="Hornung B."/>
        </authorList>
    </citation>
    <scope>NUCLEOTIDE SEQUENCE</scope>
    <source>
        <strain evidence="1">G5G6</strain>
    </source>
</reference>
<name>A0A916N0E7_9PROT</name>
<organism evidence="1 2">
    <name type="scientific">Georgfuchsia toluolica</name>
    <dbReference type="NCBI Taxonomy" id="424218"/>
    <lineage>
        <taxon>Bacteria</taxon>
        <taxon>Pseudomonadati</taxon>
        <taxon>Pseudomonadota</taxon>
        <taxon>Betaproteobacteria</taxon>
        <taxon>Nitrosomonadales</taxon>
        <taxon>Sterolibacteriaceae</taxon>
        <taxon>Georgfuchsia</taxon>
    </lineage>
</organism>